<dbReference type="GO" id="GO:0106300">
    <property type="term" value="P:protein-DNA covalent cross-linking repair"/>
    <property type="evidence" value="ECO:0007669"/>
    <property type="project" value="InterPro"/>
</dbReference>
<dbReference type="InterPro" id="IPR036590">
    <property type="entry name" value="SRAP-like"/>
</dbReference>
<reference evidence="9" key="1">
    <citation type="submission" date="2013-10" db="EMBL/GenBank/DDBJ databases">
        <title>Genomic analysis of the causative agents of coccidiosis in chickens.</title>
        <authorList>
            <person name="Reid A.J."/>
            <person name="Blake D."/>
            <person name="Billington K."/>
            <person name="Browne H."/>
            <person name="Dunn M."/>
            <person name="Hung S."/>
            <person name="Kawahara F."/>
            <person name="Miranda-Saavedra D."/>
            <person name="Mourier T."/>
            <person name="Nagra H."/>
            <person name="Otto T.D."/>
            <person name="Rawlings N."/>
            <person name="Sanchez A."/>
            <person name="Sanders M."/>
            <person name="Subramaniam C."/>
            <person name="Tay Y."/>
            <person name="Dear P."/>
            <person name="Doerig C."/>
            <person name="Gruber A."/>
            <person name="Parkinson J."/>
            <person name="Shirley M."/>
            <person name="Wan K.L."/>
            <person name="Berriman M."/>
            <person name="Tomley F."/>
            <person name="Pain A."/>
        </authorList>
    </citation>
    <scope>NUCLEOTIDE SEQUENCE [LARGE SCALE GENOMIC DNA]</scope>
    <source>
        <strain evidence="9">Houghton</strain>
    </source>
</reference>
<keyword evidence="7" id="KW-0456">Lyase</keyword>
<dbReference type="GO" id="GO:0006508">
    <property type="term" value="P:proteolysis"/>
    <property type="evidence" value="ECO:0007669"/>
    <property type="project" value="UniProtKB-KW"/>
</dbReference>
<keyword evidence="3" id="KW-0227">DNA damage</keyword>
<accession>U6LDN5</accession>
<dbReference type="PANTHER" id="PTHR13604">
    <property type="entry name" value="DC12-RELATED"/>
    <property type="match status" value="1"/>
</dbReference>
<keyword evidence="5" id="KW-0190">Covalent protein-DNA linkage</keyword>
<dbReference type="Gene3D" id="3.90.1680.10">
    <property type="entry name" value="SOS response associated peptidase-like"/>
    <property type="match status" value="1"/>
</dbReference>
<dbReference type="AlphaFoldDB" id="U6LDN5"/>
<dbReference type="GO" id="GO:0016829">
    <property type="term" value="F:lyase activity"/>
    <property type="evidence" value="ECO:0007669"/>
    <property type="project" value="UniProtKB-KW"/>
</dbReference>
<gene>
    <name evidence="9" type="ORF">EBH_0067810</name>
</gene>
<dbReference type="EMBL" id="HG710454">
    <property type="protein sequence ID" value="CDJ46669.1"/>
    <property type="molecule type" value="Genomic_DNA"/>
</dbReference>
<evidence type="ECO:0000256" key="6">
    <source>
        <dbReference type="ARBA" id="ARBA00023125"/>
    </source>
</evidence>
<evidence type="ECO:0000256" key="7">
    <source>
        <dbReference type="ARBA" id="ARBA00023239"/>
    </source>
</evidence>
<dbReference type="VEuPathDB" id="ToxoDB:EBH_0067810"/>
<feature type="region of interest" description="Disordered" evidence="8">
    <location>
        <begin position="1"/>
        <end position="49"/>
    </location>
</feature>
<keyword evidence="4" id="KW-0378">Hydrolase</keyword>
<evidence type="ECO:0000313" key="10">
    <source>
        <dbReference type="Proteomes" id="UP000030750"/>
    </source>
</evidence>
<comment type="similarity">
    <text evidence="1">Belongs to the SOS response-associated peptidase family.</text>
</comment>
<evidence type="ECO:0000256" key="4">
    <source>
        <dbReference type="ARBA" id="ARBA00022801"/>
    </source>
</evidence>
<evidence type="ECO:0000256" key="8">
    <source>
        <dbReference type="SAM" id="MobiDB-lite"/>
    </source>
</evidence>
<evidence type="ECO:0000256" key="5">
    <source>
        <dbReference type="ARBA" id="ARBA00023124"/>
    </source>
</evidence>
<protein>
    <recommendedName>
        <fullName evidence="11">Abasic site processing protein HMCES</fullName>
    </recommendedName>
</protein>
<dbReference type="InterPro" id="IPR003738">
    <property type="entry name" value="SRAP"/>
</dbReference>
<feature type="compositionally biased region" description="Low complexity" evidence="8">
    <location>
        <begin position="12"/>
        <end position="30"/>
    </location>
</feature>
<sequence length="221" mass="22754">MKSPETKQGTDSSSSSNSSSNSSSSNSSSSTNGYSCCSRNDESPSVLGPSEAPLLLGCLYTPAHPDSHSSSSSSSSSSGSSSSSISFAVVTMDSKGTPMEEIHDRMPLLLSPEGAAIWLEEGQPFLKIKETLQHEAKAIMKNSVSFYPVSSSMGNVRTQGPICVAPLDESSSKNTAAAAAAAPAAAAAAAAANKKRQQQKILPLTAYFAPTGKKQKNNPSS</sequence>
<evidence type="ECO:0008006" key="11">
    <source>
        <dbReference type="Google" id="ProtNLM"/>
    </source>
</evidence>
<dbReference type="Pfam" id="PF02586">
    <property type="entry name" value="SRAP"/>
    <property type="match status" value="1"/>
</dbReference>
<keyword evidence="6" id="KW-0238">DNA-binding</keyword>
<dbReference type="GO" id="GO:0003697">
    <property type="term" value="F:single-stranded DNA binding"/>
    <property type="evidence" value="ECO:0007669"/>
    <property type="project" value="InterPro"/>
</dbReference>
<evidence type="ECO:0000313" key="9">
    <source>
        <dbReference type="EMBL" id="CDJ46669.1"/>
    </source>
</evidence>
<evidence type="ECO:0000256" key="2">
    <source>
        <dbReference type="ARBA" id="ARBA00022670"/>
    </source>
</evidence>
<dbReference type="GO" id="GO:0008233">
    <property type="term" value="F:peptidase activity"/>
    <property type="evidence" value="ECO:0007669"/>
    <property type="project" value="UniProtKB-KW"/>
</dbReference>
<proteinExistence type="inferred from homology"/>
<keyword evidence="2" id="KW-0645">Protease</keyword>
<dbReference type="OrthoDB" id="2111841at2759"/>
<dbReference type="PANTHER" id="PTHR13604:SF0">
    <property type="entry name" value="ABASIC SITE PROCESSING PROTEIN HMCES"/>
    <property type="match status" value="1"/>
</dbReference>
<organism evidence="9 10">
    <name type="scientific">Eimeria brunetti</name>
    <dbReference type="NCBI Taxonomy" id="51314"/>
    <lineage>
        <taxon>Eukaryota</taxon>
        <taxon>Sar</taxon>
        <taxon>Alveolata</taxon>
        <taxon>Apicomplexa</taxon>
        <taxon>Conoidasida</taxon>
        <taxon>Coccidia</taxon>
        <taxon>Eucoccidiorida</taxon>
        <taxon>Eimeriorina</taxon>
        <taxon>Eimeriidae</taxon>
        <taxon>Eimeria</taxon>
    </lineage>
</organism>
<dbReference type="Proteomes" id="UP000030750">
    <property type="component" value="Unassembled WGS sequence"/>
</dbReference>
<keyword evidence="10" id="KW-1185">Reference proteome</keyword>
<feature type="compositionally biased region" description="Polar residues" evidence="8">
    <location>
        <begin position="1"/>
        <end position="11"/>
    </location>
</feature>
<reference evidence="9" key="2">
    <citation type="submission" date="2013-10" db="EMBL/GenBank/DDBJ databases">
        <authorList>
            <person name="Aslett M."/>
        </authorList>
    </citation>
    <scope>NUCLEOTIDE SEQUENCE [LARGE SCALE GENOMIC DNA]</scope>
    <source>
        <strain evidence="9">Houghton</strain>
    </source>
</reference>
<evidence type="ECO:0000256" key="1">
    <source>
        <dbReference type="ARBA" id="ARBA00008136"/>
    </source>
</evidence>
<name>U6LDN5_9EIME</name>
<evidence type="ECO:0000256" key="3">
    <source>
        <dbReference type="ARBA" id="ARBA00022763"/>
    </source>
</evidence>
<dbReference type="SUPFAM" id="SSF143081">
    <property type="entry name" value="BB1717-like"/>
    <property type="match status" value="1"/>
</dbReference>